<sequence length="54" mass="6397">MEEDPTLVAKAWTLHTLVPVTVEFWQADASRVHTRLRYERDAAGAPWERHRLWP</sequence>
<dbReference type="Pfam" id="PF10590">
    <property type="entry name" value="PNP_phzG_C"/>
    <property type="match status" value="1"/>
</dbReference>
<dbReference type="InterPro" id="IPR019576">
    <property type="entry name" value="Pyridoxamine_oxidase_dimer_C"/>
</dbReference>
<dbReference type="Proteomes" id="UP001183777">
    <property type="component" value="Unassembled WGS sequence"/>
</dbReference>
<name>A0ABU2RPR3_9ACTN</name>
<evidence type="ECO:0000256" key="1">
    <source>
        <dbReference type="ARBA" id="ARBA00007301"/>
    </source>
</evidence>
<dbReference type="Gene3D" id="2.30.110.10">
    <property type="entry name" value="Electron Transport, Fmn-binding Protein, Chain A"/>
    <property type="match status" value="1"/>
</dbReference>
<keyword evidence="4" id="KW-1185">Reference proteome</keyword>
<protein>
    <submittedName>
        <fullName evidence="3">Pyridoxine 5'-phosphate oxidase C-terminal domain-containing protein</fullName>
    </submittedName>
</protein>
<accession>A0ABU2RPR3</accession>
<reference evidence="4" key="1">
    <citation type="submission" date="2023-07" db="EMBL/GenBank/DDBJ databases">
        <title>30 novel species of actinomycetes from the DSMZ collection.</title>
        <authorList>
            <person name="Nouioui I."/>
        </authorList>
    </citation>
    <scope>NUCLEOTIDE SEQUENCE [LARGE SCALE GENOMIC DNA]</scope>
    <source>
        <strain evidence="4">DSM 41770</strain>
    </source>
</reference>
<evidence type="ECO:0000259" key="2">
    <source>
        <dbReference type="Pfam" id="PF10590"/>
    </source>
</evidence>
<feature type="domain" description="Pyridoxine 5'-phosphate oxidase dimerisation C-terminal" evidence="2">
    <location>
        <begin position="12"/>
        <end position="54"/>
    </location>
</feature>
<organism evidence="3 4">
    <name type="scientific">Streptomyces salyersiae</name>
    <dbReference type="NCBI Taxonomy" id="3075530"/>
    <lineage>
        <taxon>Bacteria</taxon>
        <taxon>Bacillati</taxon>
        <taxon>Actinomycetota</taxon>
        <taxon>Actinomycetes</taxon>
        <taxon>Kitasatosporales</taxon>
        <taxon>Streptomycetaceae</taxon>
        <taxon>Streptomyces</taxon>
    </lineage>
</organism>
<dbReference type="SUPFAM" id="SSF50475">
    <property type="entry name" value="FMN-binding split barrel"/>
    <property type="match status" value="1"/>
</dbReference>
<evidence type="ECO:0000313" key="4">
    <source>
        <dbReference type="Proteomes" id="UP001183777"/>
    </source>
</evidence>
<dbReference type="InterPro" id="IPR012349">
    <property type="entry name" value="Split_barrel_FMN-bd"/>
</dbReference>
<comment type="similarity">
    <text evidence="1">Belongs to the pyridoxamine 5'-phosphate oxidase family.</text>
</comment>
<comment type="caution">
    <text evidence="3">The sequence shown here is derived from an EMBL/GenBank/DDBJ whole genome shotgun (WGS) entry which is preliminary data.</text>
</comment>
<dbReference type="PROSITE" id="PS01064">
    <property type="entry name" value="PYRIDOX_OXIDASE"/>
    <property type="match status" value="1"/>
</dbReference>
<dbReference type="InterPro" id="IPR019740">
    <property type="entry name" value="Pyridox_Oxase_CS"/>
</dbReference>
<gene>
    <name evidence="3" type="ORF">RM649_18070</name>
</gene>
<dbReference type="RefSeq" id="WP_307817346.1">
    <property type="nucleotide sequence ID" value="NZ_JAVREX010000007.1"/>
</dbReference>
<dbReference type="EMBL" id="JAVREX010000007">
    <property type="protein sequence ID" value="MDT0429538.1"/>
    <property type="molecule type" value="Genomic_DNA"/>
</dbReference>
<proteinExistence type="inferred from homology"/>
<evidence type="ECO:0000313" key="3">
    <source>
        <dbReference type="EMBL" id="MDT0429538.1"/>
    </source>
</evidence>